<comment type="caution">
    <text evidence="2">The sequence shown here is derived from an EMBL/GenBank/DDBJ whole genome shotgun (WGS) entry which is preliminary data.</text>
</comment>
<keyword evidence="3" id="KW-1185">Reference proteome</keyword>
<sequence>MPSDEYSFSDDPARIDRHAISAFLMAHAYWATWRTHEDISAAIDGSWRVIGCYDRGGELVGFARAISDGVNFGYLADVFVLPAHRGNGLGVQLVTEMIENGPGRTFRWMLHTADAHDLYRKFGFGEPNSSLLERASTRG</sequence>
<dbReference type="Proteomes" id="UP000655868">
    <property type="component" value="Unassembled WGS sequence"/>
</dbReference>
<dbReference type="CDD" id="cd04301">
    <property type="entry name" value="NAT_SF"/>
    <property type="match status" value="1"/>
</dbReference>
<protein>
    <submittedName>
        <fullName evidence="2">GNAT family N-acetyltransferase</fullName>
    </submittedName>
</protein>
<dbReference type="Gene3D" id="3.40.630.30">
    <property type="match status" value="1"/>
</dbReference>
<dbReference type="InterPro" id="IPR000182">
    <property type="entry name" value="GNAT_dom"/>
</dbReference>
<dbReference type="GO" id="GO:0016747">
    <property type="term" value="F:acyltransferase activity, transferring groups other than amino-acyl groups"/>
    <property type="evidence" value="ECO:0007669"/>
    <property type="project" value="InterPro"/>
</dbReference>
<evidence type="ECO:0000313" key="2">
    <source>
        <dbReference type="EMBL" id="MBJ8339390.1"/>
    </source>
</evidence>
<dbReference type="RefSeq" id="WP_199704096.1">
    <property type="nucleotide sequence ID" value="NZ_JAEMNV010000003.1"/>
</dbReference>
<feature type="domain" description="N-acetyltransferase" evidence="1">
    <location>
        <begin position="1"/>
        <end position="139"/>
    </location>
</feature>
<reference evidence="2" key="1">
    <citation type="submission" date="2020-12" db="EMBL/GenBank/DDBJ databases">
        <title>Antrihabitans popcorni sp. nov. and Antrihabitans auranticaus sp. nov., isolated from a larva cave.</title>
        <authorList>
            <person name="Lee S.D."/>
            <person name="Kim I.S."/>
        </authorList>
    </citation>
    <scope>NUCLEOTIDE SEQUENCE</scope>
    <source>
        <strain evidence="2">YC3-6</strain>
    </source>
</reference>
<evidence type="ECO:0000313" key="3">
    <source>
        <dbReference type="Proteomes" id="UP000655868"/>
    </source>
</evidence>
<dbReference type="SUPFAM" id="SSF55729">
    <property type="entry name" value="Acyl-CoA N-acyltransferases (Nat)"/>
    <property type="match status" value="1"/>
</dbReference>
<name>A0A934U329_9NOCA</name>
<dbReference type="PANTHER" id="PTHR43233:SF1">
    <property type="entry name" value="FAMILY N-ACETYLTRANSFERASE, PUTATIVE (AFU_ORTHOLOGUE AFUA_6G03350)-RELATED"/>
    <property type="match status" value="1"/>
</dbReference>
<dbReference type="PROSITE" id="PS51186">
    <property type="entry name" value="GNAT"/>
    <property type="match status" value="1"/>
</dbReference>
<proteinExistence type="predicted"/>
<dbReference type="PANTHER" id="PTHR43233">
    <property type="entry name" value="FAMILY N-ACETYLTRANSFERASE, PUTATIVE (AFU_ORTHOLOGUE AFUA_6G03350)-RELATED"/>
    <property type="match status" value="1"/>
</dbReference>
<dbReference type="EMBL" id="JAEMNV010000003">
    <property type="protein sequence ID" value="MBJ8339390.1"/>
    <property type="molecule type" value="Genomic_DNA"/>
</dbReference>
<evidence type="ECO:0000259" key="1">
    <source>
        <dbReference type="PROSITE" id="PS51186"/>
    </source>
</evidence>
<dbReference type="InterPro" id="IPR016181">
    <property type="entry name" value="Acyl_CoA_acyltransferase"/>
</dbReference>
<accession>A0A934U329</accession>
<organism evidence="2 3">
    <name type="scientific">Antrihabitans stalagmiti</name>
    <dbReference type="NCBI Taxonomy" id="2799499"/>
    <lineage>
        <taxon>Bacteria</taxon>
        <taxon>Bacillati</taxon>
        <taxon>Actinomycetota</taxon>
        <taxon>Actinomycetes</taxon>
        <taxon>Mycobacteriales</taxon>
        <taxon>Nocardiaceae</taxon>
        <taxon>Antrihabitans</taxon>
    </lineage>
</organism>
<dbReference type="InterPro" id="IPR053144">
    <property type="entry name" value="Acetyltransferase_Butenolide"/>
</dbReference>
<dbReference type="Pfam" id="PF00583">
    <property type="entry name" value="Acetyltransf_1"/>
    <property type="match status" value="1"/>
</dbReference>
<gene>
    <name evidence="2" type="ORF">JGU71_10855</name>
</gene>
<dbReference type="AlphaFoldDB" id="A0A934U329"/>